<dbReference type="Gene3D" id="3.90.1150.200">
    <property type="match status" value="1"/>
</dbReference>
<feature type="domain" description="YdhG-like" evidence="1">
    <location>
        <begin position="29"/>
        <end position="121"/>
    </location>
</feature>
<evidence type="ECO:0000313" key="3">
    <source>
        <dbReference type="Proteomes" id="UP001180825"/>
    </source>
</evidence>
<reference evidence="2 3" key="1">
    <citation type="submission" date="2023-07" db="EMBL/GenBank/DDBJ databases">
        <title>Sorghum-associated microbial communities from plants grown in Nebraska, USA.</title>
        <authorList>
            <person name="Schachtman D."/>
        </authorList>
    </citation>
    <scope>NUCLEOTIDE SEQUENCE [LARGE SCALE GENOMIC DNA]</scope>
    <source>
        <strain evidence="2 3">BE316</strain>
    </source>
</reference>
<name>A0ABU2AAA1_9BURK</name>
<comment type="caution">
    <text evidence="2">The sequence shown here is derived from an EMBL/GenBank/DDBJ whole genome shotgun (WGS) entry which is preliminary data.</text>
</comment>
<dbReference type="RefSeq" id="WP_310330378.1">
    <property type="nucleotide sequence ID" value="NZ_JAVDXV010000006.1"/>
</dbReference>
<sequence length="128" mass="13608">MKKAAAPSGDAASALIDQRIEELGGWRGPLLARLRALLLEAVPDAVEEWKWANPVWSSNGILCTGEAYKATVKMTFPKGAALPDPAGLFNSSLDGNVRRAIDFRESATLDEKALKALFKAAAAANKKG</sequence>
<dbReference type="Pfam" id="PF08818">
    <property type="entry name" value="DUF1801"/>
    <property type="match status" value="1"/>
</dbReference>
<dbReference type="EMBL" id="JAVDXV010000006">
    <property type="protein sequence ID" value="MDR7334131.1"/>
    <property type="molecule type" value="Genomic_DNA"/>
</dbReference>
<organism evidence="2 3">
    <name type="scientific">Roseateles asaccharophilus</name>
    <dbReference type="NCBI Taxonomy" id="582607"/>
    <lineage>
        <taxon>Bacteria</taxon>
        <taxon>Pseudomonadati</taxon>
        <taxon>Pseudomonadota</taxon>
        <taxon>Betaproteobacteria</taxon>
        <taxon>Burkholderiales</taxon>
        <taxon>Sphaerotilaceae</taxon>
        <taxon>Roseateles</taxon>
    </lineage>
</organism>
<accession>A0ABU2AAA1</accession>
<dbReference type="InterPro" id="IPR014922">
    <property type="entry name" value="YdhG-like"/>
</dbReference>
<evidence type="ECO:0000259" key="1">
    <source>
        <dbReference type="Pfam" id="PF08818"/>
    </source>
</evidence>
<gene>
    <name evidence="2" type="ORF">J2X21_003283</name>
</gene>
<dbReference type="SUPFAM" id="SSF159888">
    <property type="entry name" value="YdhG-like"/>
    <property type="match status" value="1"/>
</dbReference>
<proteinExistence type="predicted"/>
<evidence type="ECO:0000313" key="2">
    <source>
        <dbReference type="EMBL" id="MDR7334131.1"/>
    </source>
</evidence>
<dbReference type="Proteomes" id="UP001180825">
    <property type="component" value="Unassembled WGS sequence"/>
</dbReference>
<keyword evidence="3" id="KW-1185">Reference proteome</keyword>
<protein>
    <recommendedName>
        <fullName evidence="1">YdhG-like domain-containing protein</fullName>
    </recommendedName>
</protein>